<keyword evidence="3" id="KW-0804">Transcription</keyword>
<dbReference type="SMART" id="SM00419">
    <property type="entry name" value="HTH_CRP"/>
    <property type="match status" value="1"/>
</dbReference>
<evidence type="ECO:0000259" key="5">
    <source>
        <dbReference type="PROSITE" id="PS51063"/>
    </source>
</evidence>
<evidence type="ECO:0000259" key="4">
    <source>
        <dbReference type="PROSITE" id="PS50042"/>
    </source>
</evidence>
<dbReference type="CDD" id="cd00038">
    <property type="entry name" value="CAP_ED"/>
    <property type="match status" value="1"/>
</dbReference>
<dbReference type="CDD" id="cd00092">
    <property type="entry name" value="HTH_CRP"/>
    <property type="match status" value="1"/>
</dbReference>
<sequence length="229" mass="26243">MTTTSAIANELRQVPFFSKLSDAPLREIAKAGREKKFDKGQMIFFENDTCDGFYFIRSGSVKIYKMSSGGREHILHTFKAYETFAEVPTFDNGMCPANAQALENSTLLLIRKSDFEKIMRAYPEVAFGLVHHFARWLRRFTVQLEELSLKDVTARLASYVLKLSEEVGKQTPEGIEIRLNESQQEIASHIGTVREIVSRTFRKFQDMGLIRLKGRRLVVLDRKGLEELV</sequence>
<dbReference type="InterPro" id="IPR036388">
    <property type="entry name" value="WH-like_DNA-bd_sf"/>
</dbReference>
<dbReference type="SUPFAM" id="SSF51206">
    <property type="entry name" value="cAMP-binding domain-like"/>
    <property type="match status" value="1"/>
</dbReference>
<dbReference type="GO" id="GO:0005829">
    <property type="term" value="C:cytosol"/>
    <property type="evidence" value="ECO:0007669"/>
    <property type="project" value="TreeGrafter"/>
</dbReference>
<dbReference type="InterPro" id="IPR036390">
    <property type="entry name" value="WH_DNA-bd_sf"/>
</dbReference>
<dbReference type="EMBL" id="QZKI01000093">
    <property type="protein sequence ID" value="RJP68205.1"/>
    <property type="molecule type" value="Genomic_DNA"/>
</dbReference>
<dbReference type="Proteomes" id="UP000285961">
    <property type="component" value="Unassembled WGS sequence"/>
</dbReference>
<comment type="caution">
    <text evidence="6">The sequence shown here is derived from an EMBL/GenBank/DDBJ whole genome shotgun (WGS) entry which is preliminary data.</text>
</comment>
<name>A0A419EV43_9BACT</name>
<dbReference type="SUPFAM" id="SSF46785">
    <property type="entry name" value="Winged helix' DNA-binding domain"/>
    <property type="match status" value="1"/>
</dbReference>
<dbReference type="PROSITE" id="PS50042">
    <property type="entry name" value="CNMP_BINDING_3"/>
    <property type="match status" value="1"/>
</dbReference>
<dbReference type="Pfam" id="PF13545">
    <property type="entry name" value="HTH_Crp_2"/>
    <property type="match status" value="1"/>
</dbReference>
<reference evidence="6 7" key="1">
    <citation type="journal article" date="2017" name="ISME J.">
        <title>Energy and carbon metabolisms in a deep terrestrial subsurface fluid microbial community.</title>
        <authorList>
            <person name="Momper L."/>
            <person name="Jungbluth S.P."/>
            <person name="Lee M.D."/>
            <person name="Amend J.P."/>
        </authorList>
    </citation>
    <scope>NUCLEOTIDE SEQUENCE [LARGE SCALE GENOMIC DNA]</scope>
    <source>
        <strain evidence="6">SURF_17</strain>
    </source>
</reference>
<feature type="domain" description="Cyclic nucleotide-binding" evidence="4">
    <location>
        <begin position="16"/>
        <end position="136"/>
    </location>
</feature>
<evidence type="ECO:0000313" key="6">
    <source>
        <dbReference type="EMBL" id="RJP68205.1"/>
    </source>
</evidence>
<dbReference type="Gene3D" id="2.60.120.10">
    <property type="entry name" value="Jelly Rolls"/>
    <property type="match status" value="1"/>
</dbReference>
<dbReference type="PROSITE" id="PS51063">
    <property type="entry name" value="HTH_CRP_2"/>
    <property type="match status" value="1"/>
</dbReference>
<dbReference type="InterPro" id="IPR014710">
    <property type="entry name" value="RmlC-like_jellyroll"/>
</dbReference>
<dbReference type="PRINTS" id="PR00034">
    <property type="entry name" value="HTHCRP"/>
</dbReference>
<evidence type="ECO:0000313" key="7">
    <source>
        <dbReference type="Proteomes" id="UP000285961"/>
    </source>
</evidence>
<evidence type="ECO:0000256" key="1">
    <source>
        <dbReference type="ARBA" id="ARBA00023015"/>
    </source>
</evidence>
<dbReference type="SMART" id="SM00100">
    <property type="entry name" value="cNMP"/>
    <property type="match status" value="1"/>
</dbReference>
<dbReference type="InterPro" id="IPR000595">
    <property type="entry name" value="cNMP-bd_dom"/>
</dbReference>
<proteinExistence type="predicted"/>
<dbReference type="Gene3D" id="1.10.10.10">
    <property type="entry name" value="Winged helix-like DNA-binding domain superfamily/Winged helix DNA-binding domain"/>
    <property type="match status" value="1"/>
</dbReference>
<accession>A0A419EV43</accession>
<dbReference type="AlphaFoldDB" id="A0A419EV43"/>
<keyword evidence="1" id="KW-0805">Transcription regulation</keyword>
<dbReference type="InterPro" id="IPR012318">
    <property type="entry name" value="HTH_CRP"/>
</dbReference>
<dbReference type="PANTHER" id="PTHR24567">
    <property type="entry name" value="CRP FAMILY TRANSCRIPTIONAL REGULATORY PROTEIN"/>
    <property type="match status" value="1"/>
</dbReference>
<organism evidence="6 7">
    <name type="scientific">Candidatus Abyssobacteria bacterium SURF_17</name>
    <dbReference type="NCBI Taxonomy" id="2093361"/>
    <lineage>
        <taxon>Bacteria</taxon>
        <taxon>Pseudomonadati</taxon>
        <taxon>Candidatus Hydrogenedentota</taxon>
        <taxon>Candidatus Abyssobacteria</taxon>
    </lineage>
</organism>
<dbReference type="GO" id="GO:0003677">
    <property type="term" value="F:DNA binding"/>
    <property type="evidence" value="ECO:0007669"/>
    <property type="project" value="UniProtKB-KW"/>
</dbReference>
<dbReference type="InterPro" id="IPR018490">
    <property type="entry name" value="cNMP-bd_dom_sf"/>
</dbReference>
<keyword evidence="2" id="KW-0238">DNA-binding</keyword>
<dbReference type="Pfam" id="PF00027">
    <property type="entry name" value="cNMP_binding"/>
    <property type="match status" value="1"/>
</dbReference>
<evidence type="ECO:0000256" key="2">
    <source>
        <dbReference type="ARBA" id="ARBA00023125"/>
    </source>
</evidence>
<evidence type="ECO:0000256" key="3">
    <source>
        <dbReference type="ARBA" id="ARBA00023163"/>
    </source>
</evidence>
<protein>
    <submittedName>
        <fullName evidence="6">Crp/Fnr family transcriptional regulator</fullName>
    </submittedName>
</protein>
<gene>
    <name evidence="6" type="ORF">C4532_13075</name>
</gene>
<feature type="domain" description="HTH crp-type" evidence="5">
    <location>
        <begin position="150"/>
        <end position="223"/>
    </location>
</feature>
<dbReference type="PANTHER" id="PTHR24567:SF68">
    <property type="entry name" value="DNA-BINDING TRANSCRIPTIONAL DUAL REGULATOR CRP"/>
    <property type="match status" value="1"/>
</dbReference>
<dbReference type="InterPro" id="IPR050397">
    <property type="entry name" value="Env_Response_Regulators"/>
</dbReference>
<dbReference type="GO" id="GO:0003700">
    <property type="term" value="F:DNA-binding transcription factor activity"/>
    <property type="evidence" value="ECO:0007669"/>
    <property type="project" value="TreeGrafter"/>
</dbReference>